<dbReference type="InterPro" id="IPR036397">
    <property type="entry name" value="RNaseH_sf"/>
</dbReference>
<sequence length="408" mass="46693">MVPQFSTLSEPIRSLVKIEVPFVWGKRQEDSFMAIKKATCSDIMLGYFDINKQTTLTVDASPVGLGAILRQGNALISCASRALSETESRYSQIEREALTIVWGMEHHRLYLDGSPEFTIETDHKPLIRIFARKELHKMSSRIERWVIKAQRFRFKLIHCSGINNPSDYISRHPSSLNHHSGKRTDEHVSFIRKHTLPCAVTMKEIQIAIQNDKTLMFVIQCLRTNCWHKGHLGTSKTKALMREKVWFSAMDSSVDKTISDCYACQFNIDMKTKEPLKPSQLHTVWSHVATDMYGPLPSGQYLVFVMDEYSRFPEIEITNSTSSSAVIPKLDRIFTSFGYPSNLKSNGPPYNSNEFQFYSKDLGFHLQKITPEFARANGLAENFMTNLGKIFPTQMMKGMKVNRRKSLT</sequence>
<evidence type="ECO:0000256" key="5">
    <source>
        <dbReference type="ARBA" id="ARBA00022801"/>
    </source>
</evidence>
<evidence type="ECO:0000313" key="9">
    <source>
        <dbReference type="RefSeq" id="XP_006823380.1"/>
    </source>
</evidence>
<keyword evidence="5" id="KW-0378">Hydrolase</keyword>
<evidence type="ECO:0000256" key="1">
    <source>
        <dbReference type="ARBA" id="ARBA00022679"/>
    </source>
</evidence>
<dbReference type="GeneID" id="100371535"/>
<dbReference type="InterPro" id="IPR041373">
    <property type="entry name" value="RT_RNaseH"/>
</dbReference>
<keyword evidence="8" id="KW-1185">Reference proteome</keyword>
<evidence type="ECO:0000256" key="2">
    <source>
        <dbReference type="ARBA" id="ARBA00022695"/>
    </source>
</evidence>
<dbReference type="Gene3D" id="1.10.340.70">
    <property type="match status" value="1"/>
</dbReference>
<dbReference type="PROSITE" id="PS50994">
    <property type="entry name" value="INTEGRASE"/>
    <property type="match status" value="1"/>
</dbReference>
<dbReference type="RefSeq" id="XP_006823380.1">
    <property type="nucleotide sequence ID" value="XM_006823317.1"/>
</dbReference>
<organism evidence="8 9">
    <name type="scientific">Saccoglossus kowalevskii</name>
    <name type="common">Acorn worm</name>
    <dbReference type="NCBI Taxonomy" id="10224"/>
    <lineage>
        <taxon>Eukaryota</taxon>
        <taxon>Metazoa</taxon>
        <taxon>Hemichordata</taxon>
        <taxon>Enteropneusta</taxon>
        <taxon>Harrimaniidae</taxon>
        <taxon>Saccoglossus</taxon>
    </lineage>
</organism>
<dbReference type="Pfam" id="PF17921">
    <property type="entry name" value="Integrase_H2C2"/>
    <property type="match status" value="1"/>
</dbReference>
<dbReference type="SUPFAM" id="SSF53098">
    <property type="entry name" value="Ribonuclease H-like"/>
    <property type="match status" value="1"/>
</dbReference>
<dbReference type="PANTHER" id="PTHR37984">
    <property type="entry name" value="PROTEIN CBG26694"/>
    <property type="match status" value="1"/>
</dbReference>
<proteinExistence type="predicted"/>
<dbReference type="PANTHER" id="PTHR37984:SF11">
    <property type="entry name" value="INTEGRASE CATALYTIC DOMAIN-CONTAINING PROTEIN"/>
    <property type="match status" value="1"/>
</dbReference>
<dbReference type="CDD" id="cd09274">
    <property type="entry name" value="RNase_HI_RT_Ty3"/>
    <property type="match status" value="1"/>
</dbReference>
<dbReference type="SUPFAM" id="SSF56672">
    <property type="entry name" value="DNA/RNA polymerases"/>
    <property type="match status" value="1"/>
</dbReference>
<dbReference type="InterPro" id="IPR012337">
    <property type="entry name" value="RNaseH-like_sf"/>
</dbReference>
<dbReference type="Gene3D" id="3.30.420.10">
    <property type="entry name" value="Ribonuclease H-like superfamily/Ribonuclease H"/>
    <property type="match status" value="1"/>
</dbReference>
<name>A0ABM0MTN9_SACKO</name>
<dbReference type="InterPro" id="IPR001584">
    <property type="entry name" value="Integrase_cat-core"/>
</dbReference>
<dbReference type="InterPro" id="IPR043128">
    <property type="entry name" value="Rev_trsase/Diguanyl_cyclase"/>
</dbReference>
<reference evidence="9" key="1">
    <citation type="submission" date="2025-08" db="UniProtKB">
        <authorList>
            <consortium name="RefSeq"/>
        </authorList>
    </citation>
    <scope>IDENTIFICATION</scope>
    <source>
        <tissue evidence="9">Testes</tissue>
    </source>
</reference>
<protein>
    <submittedName>
        <fullName evidence="9">Uncharacterized protein LOC100371535</fullName>
    </submittedName>
</protein>
<dbReference type="InterPro" id="IPR050951">
    <property type="entry name" value="Retrovirus_Pol_polyprotein"/>
</dbReference>
<gene>
    <name evidence="9" type="primary">LOC100371535</name>
</gene>
<evidence type="ECO:0000256" key="4">
    <source>
        <dbReference type="ARBA" id="ARBA00022759"/>
    </source>
</evidence>
<evidence type="ECO:0000313" key="8">
    <source>
        <dbReference type="Proteomes" id="UP000694865"/>
    </source>
</evidence>
<dbReference type="Proteomes" id="UP000694865">
    <property type="component" value="Unplaced"/>
</dbReference>
<keyword evidence="1" id="KW-0808">Transferase</keyword>
<keyword evidence="4" id="KW-0255">Endonuclease</keyword>
<dbReference type="InterPro" id="IPR043502">
    <property type="entry name" value="DNA/RNA_pol_sf"/>
</dbReference>
<evidence type="ECO:0000256" key="3">
    <source>
        <dbReference type="ARBA" id="ARBA00022722"/>
    </source>
</evidence>
<dbReference type="Gene3D" id="3.30.70.270">
    <property type="match status" value="1"/>
</dbReference>
<feature type="domain" description="Integrase catalytic" evidence="7">
    <location>
        <begin position="274"/>
        <end position="408"/>
    </location>
</feature>
<evidence type="ECO:0000256" key="6">
    <source>
        <dbReference type="ARBA" id="ARBA00022918"/>
    </source>
</evidence>
<dbReference type="InterPro" id="IPR041588">
    <property type="entry name" value="Integrase_H2C2"/>
</dbReference>
<keyword evidence="6" id="KW-0695">RNA-directed DNA polymerase</keyword>
<accession>A0ABM0MTN9</accession>
<evidence type="ECO:0000259" key="7">
    <source>
        <dbReference type="PROSITE" id="PS50994"/>
    </source>
</evidence>
<dbReference type="Pfam" id="PF17917">
    <property type="entry name" value="RT_RNaseH"/>
    <property type="match status" value="1"/>
</dbReference>
<keyword evidence="2" id="KW-0548">Nucleotidyltransferase</keyword>
<keyword evidence="3" id="KW-0540">Nuclease</keyword>